<comment type="caution">
    <text evidence="1">The sequence shown here is derived from an EMBL/GenBank/DDBJ whole genome shotgun (WGS) entry which is preliminary data.</text>
</comment>
<proteinExistence type="predicted"/>
<reference evidence="2" key="1">
    <citation type="submission" date="2023-07" db="EMBL/GenBank/DDBJ databases">
        <title>Paracoccus sp. MBLB3053 whole genome sequence.</title>
        <authorList>
            <person name="Hwang C.Y."/>
            <person name="Cho E.-S."/>
            <person name="Seo M.-J."/>
        </authorList>
    </citation>
    <scope>NUCLEOTIDE SEQUENCE [LARGE SCALE GENOMIC DNA]</scope>
    <source>
        <strain evidence="2">MBLB3053</strain>
    </source>
</reference>
<dbReference type="EMBL" id="JAVQLW010000001">
    <property type="protein sequence ID" value="MDS9468258.1"/>
    <property type="molecule type" value="Genomic_DNA"/>
</dbReference>
<dbReference type="RefSeq" id="WP_311160432.1">
    <property type="nucleotide sequence ID" value="NZ_JAVQLW010000001.1"/>
</dbReference>
<keyword evidence="2" id="KW-1185">Reference proteome</keyword>
<evidence type="ECO:0000313" key="2">
    <source>
        <dbReference type="Proteomes" id="UP001269144"/>
    </source>
</evidence>
<evidence type="ECO:0000313" key="1">
    <source>
        <dbReference type="EMBL" id="MDS9468258.1"/>
    </source>
</evidence>
<protein>
    <submittedName>
        <fullName evidence="1">Uncharacterized protein</fullName>
    </submittedName>
</protein>
<gene>
    <name evidence="1" type="ORF">RGQ15_11835</name>
</gene>
<organism evidence="1 2">
    <name type="scientific">Paracoccus aurantius</name>
    <dbReference type="NCBI Taxonomy" id="3073814"/>
    <lineage>
        <taxon>Bacteria</taxon>
        <taxon>Pseudomonadati</taxon>
        <taxon>Pseudomonadota</taxon>
        <taxon>Alphaproteobacteria</taxon>
        <taxon>Rhodobacterales</taxon>
        <taxon>Paracoccaceae</taxon>
        <taxon>Paracoccus</taxon>
    </lineage>
</organism>
<sequence>MPRKAAADLALVAMDAPARMRRGLRCVPVAAMSAAEDMGLGQYGGHAQAKGRPWRCTGSSGLDLFENRHSFQITLAHHPSSHARFPISAQLLQSGNRDIPEWEM</sequence>
<accession>A0ABU2HT84</accession>
<dbReference type="Proteomes" id="UP001269144">
    <property type="component" value="Unassembled WGS sequence"/>
</dbReference>
<name>A0ABU2HT84_9RHOB</name>